<gene>
    <name evidence="5" type="ORF">CBG12102</name>
    <name evidence="5" type="ORF">CBG_12102</name>
</gene>
<keyword evidence="2" id="KW-0687">Ribonucleoprotein</keyword>
<dbReference type="InterPro" id="IPR038587">
    <property type="entry name" value="Ribosomal_eL40_sf"/>
</dbReference>
<dbReference type="GO" id="GO:1990904">
    <property type="term" value="C:ribonucleoprotein complex"/>
    <property type="evidence" value="ECO:0007669"/>
    <property type="project" value="UniProtKB-KW"/>
</dbReference>
<keyword evidence="1" id="KW-0689">Ribosomal protein</keyword>
<proteinExistence type="predicted"/>
<organism evidence="5 6">
    <name type="scientific">Caenorhabditis briggsae</name>
    <dbReference type="NCBI Taxonomy" id="6238"/>
    <lineage>
        <taxon>Eukaryota</taxon>
        <taxon>Metazoa</taxon>
        <taxon>Ecdysozoa</taxon>
        <taxon>Nematoda</taxon>
        <taxon>Chromadorea</taxon>
        <taxon>Rhabditida</taxon>
        <taxon>Rhabditina</taxon>
        <taxon>Rhabditomorpha</taxon>
        <taxon>Rhabditoidea</taxon>
        <taxon>Rhabditidae</taxon>
        <taxon>Peloderinae</taxon>
        <taxon>Caenorhabditis</taxon>
    </lineage>
</organism>
<evidence type="ECO:0000313" key="6">
    <source>
        <dbReference type="Proteomes" id="UP000008549"/>
    </source>
</evidence>
<evidence type="ECO:0000256" key="1">
    <source>
        <dbReference type="ARBA" id="ARBA00022980"/>
    </source>
</evidence>
<dbReference type="InParanoid" id="A8XER6"/>
<dbReference type="Gene3D" id="4.10.1060.50">
    <property type="match status" value="1"/>
</dbReference>
<dbReference type="KEGG" id="cbr:CBG_12102"/>
<sequence>MQTAQLFIYRSAHKNAAGNAAVRRLQPCRRSRLAGETPKFCRRFSAAAPPAFVFPSPVYRLEPSFRQLAQKLLEVQLRQVDLQKEEMDRIQRFPIIDPSLRQLAQKYSRMGYHRFPPRAINCRNKKCGHSNDLRIKKKLKATRIRHPIAKTTTTRAVLMRSRMDHREKSHGSIGFNNNCYLSCYIS</sequence>
<dbReference type="Proteomes" id="UP000008549">
    <property type="component" value="Unassembled WGS sequence"/>
</dbReference>
<protein>
    <recommendedName>
        <fullName evidence="3">Ubiquitin-ribosomal protein eL40 fusion protein</fullName>
    </recommendedName>
</protein>
<evidence type="ECO:0000256" key="3">
    <source>
        <dbReference type="ARBA" id="ARBA00035298"/>
    </source>
</evidence>
<dbReference type="SUPFAM" id="SSF57829">
    <property type="entry name" value="Zn-binding ribosomal proteins"/>
    <property type="match status" value="1"/>
</dbReference>
<dbReference type="Pfam" id="PF01020">
    <property type="entry name" value="Ribosomal_L40e"/>
    <property type="match status" value="1"/>
</dbReference>
<dbReference type="eggNOG" id="KOG0003">
    <property type="taxonomic scope" value="Eukaryota"/>
</dbReference>
<reference evidence="5 6" key="2">
    <citation type="journal article" date="2011" name="PLoS Genet.">
        <title>Caenorhabditis briggsae recombinant inbred line genotypes reveal inter-strain incompatibility and the evolution of recombination.</title>
        <authorList>
            <person name="Ross J.A."/>
            <person name="Koboldt D.C."/>
            <person name="Staisch J.E."/>
            <person name="Chamberlin H.M."/>
            <person name="Gupta B.P."/>
            <person name="Miller R.D."/>
            <person name="Baird S.E."/>
            <person name="Haag E.S."/>
        </authorList>
    </citation>
    <scope>NUCLEOTIDE SEQUENCE [LARGE SCALE GENOMIC DNA]</scope>
    <source>
        <strain evidence="5 6">AF16</strain>
    </source>
</reference>
<keyword evidence="6" id="KW-1185">Reference proteome</keyword>
<name>A8XER6_CAEBR</name>
<dbReference type="CTD" id="8588381"/>
<dbReference type="HOGENOM" id="CLU_1455643_0_0_1"/>
<dbReference type="STRING" id="6238.A8XER6"/>
<dbReference type="SMART" id="SM01377">
    <property type="entry name" value="Ribosomal_L40e"/>
    <property type="match status" value="1"/>
</dbReference>
<dbReference type="RefSeq" id="XP_002646384.1">
    <property type="nucleotide sequence ID" value="XM_002646338.1"/>
</dbReference>
<evidence type="ECO:0000313" key="5">
    <source>
        <dbReference type="EMBL" id="CAP31138.1"/>
    </source>
</evidence>
<dbReference type="InterPro" id="IPR011332">
    <property type="entry name" value="Ribosomal_zn-bd"/>
</dbReference>
<dbReference type="InterPro" id="IPR001975">
    <property type="entry name" value="Ribosomal_eL40_dom"/>
</dbReference>
<dbReference type="EMBL" id="HE601540">
    <property type="protein sequence ID" value="CAP31138.1"/>
    <property type="molecule type" value="Genomic_DNA"/>
</dbReference>
<accession>A8XER6</accession>
<dbReference type="GO" id="GO:0006412">
    <property type="term" value="P:translation"/>
    <property type="evidence" value="ECO:0007669"/>
    <property type="project" value="InterPro"/>
</dbReference>
<dbReference type="GeneID" id="8588381"/>
<feature type="domain" description="Large ribosomal subunit protein eL40" evidence="4">
    <location>
        <begin position="95"/>
        <end position="140"/>
    </location>
</feature>
<evidence type="ECO:0000259" key="4">
    <source>
        <dbReference type="SMART" id="SM01377"/>
    </source>
</evidence>
<reference evidence="5 6" key="1">
    <citation type="journal article" date="2003" name="PLoS Biol.">
        <title>The genome sequence of Caenorhabditis briggsae: a platform for comparative genomics.</title>
        <authorList>
            <person name="Stein L.D."/>
            <person name="Bao Z."/>
            <person name="Blasiar D."/>
            <person name="Blumenthal T."/>
            <person name="Brent M.R."/>
            <person name="Chen N."/>
            <person name="Chinwalla A."/>
            <person name="Clarke L."/>
            <person name="Clee C."/>
            <person name="Coghlan A."/>
            <person name="Coulson A."/>
            <person name="D'Eustachio P."/>
            <person name="Fitch D.H."/>
            <person name="Fulton L.A."/>
            <person name="Fulton R.E."/>
            <person name="Griffiths-Jones S."/>
            <person name="Harris T.W."/>
            <person name="Hillier L.W."/>
            <person name="Kamath R."/>
            <person name="Kuwabara P.E."/>
            <person name="Mardis E.R."/>
            <person name="Marra M.A."/>
            <person name="Miner T.L."/>
            <person name="Minx P."/>
            <person name="Mullikin J.C."/>
            <person name="Plumb R.W."/>
            <person name="Rogers J."/>
            <person name="Schein J.E."/>
            <person name="Sohrmann M."/>
            <person name="Spieth J."/>
            <person name="Stajich J.E."/>
            <person name="Wei C."/>
            <person name="Willey D."/>
            <person name="Wilson R.K."/>
            <person name="Durbin R."/>
            <person name="Waterston R.H."/>
        </authorList>
    </citation>
    <scope>NUCLEOTIDE SEQUENCE [LARGE SCALE GENOMIC DNA]</scope>
    <source>
        <strain evidence="5 6">AF16</strain>
    </source>
</reference>
<dbReference type="GO" id="GO:0003735">
    <property type="term" value="F:structural constituent of ribosome"/>
    <property type="evidence" value="ECO:0007669"/>
    <property type="project" value="InterPro"/>
</dbReference>
<dbReference type="AlphaFoldDB" id="A8XER6"/>
<evidence type="ECO:0000256" key="2">
    <source>
        <dbReference type="ARBA" id="ARBA00023274"/>
    </source>
</evidence>
<dbReference type="GO" id="GO:0005840">
    <property type="term" value="C:ribosome"/>
    <property type="evidence" value="ECO:0007669"/>
    <property type="project" value="UniProtKB-KW"/>
</dbReference>